<reference evidence="4" key="1">
    <citation type="submission" date="2019-11" db="EMBL/GenBank/DDBJ databases">
        <title>Epiphytic Pseudomonas syringae from cherry orchards.</title>
        <authorList>
            <person name="Hulin M.T."/>
        </authorList>
    </citation>
    <scope>NUCLEOTIDE SEQUENCE</scope>
    <source>
        <strain evidence="4">PA-2-1F</strain>
    </source>
</reference>
<dbReference type="GO" id="GO:0006355">
    <property type="term" value="P:regulation of DNA-templated transcription"/>
    <property type="evidence" value="ECO:0007669"/>
    <property type="project" value="InterPro"/>
</dbReference>
<proteinExistence type="predicted"/>
<dbReference type="InterPro" id="IPR001867">
    <property type="entry name" value="OmpR/PhoB-type_DNA-bd"/>
</dbReference>
<dbReference type="RefSeq" id="WP_236326422.1">
    <property type="nucleotide sequence ID" value="NZ_CP142150.1"/>
</dbReference>
<name>A0AAP2S3S7_9PSED</name>
<dbReference type="PANTHER" id="PTHR47691">
    <property type="entry name" value="REGULATOR-RELATED"/>
    <property type="match status" value="1"/>
</dbReference>
<evidence type="ECO:0000256" key="2">
    <source>
        <dbReference type="PROSITE-ProRule" id="PRU01091"/>
    </source>
</evidence>
<dbReference type="InterPro" id="IPR016032">
    <property type="entry name" value="Sig_transdc_resp-reg_C-effctor"/>
</dbReference>
<feature type="domain" description="OmpR/PhoB-type" evidence="3">
    <location>
        <begin position="6"/>
        <end position="104"/>
    </location>
</feature>
<dbReference type="PRINTS" id="PR00364">
    <property type="entry name" value="DISEASERSIST"/>
</dbReference>
<dbReference type="Pfam" id="PF13401">
    <property type="entry name" value="AAA_22"/>
    <property type="match status" value="1"/>
</dbReference>
<gene>
    <name evidence="4" type="ORF">GIV46_18910</name>
</gene>
<dbReference type="PANTHER" id="PTHR47691:SF3">
    <property type="entry name" value="HTH-TYPE TRANSCRIPTIONAL REGULATOR RV0890C-RELATED"/>
    <property type="match status" value="1"/>
</dbReference>
<dbReference type="InterPro" id="IPR049945">
    <property type="entry name" value="AAA_22"/>
</dbReference>
<dbReference type="Gene3D" id="1.10.10.10">
    <property type="entry name" value="Winged helix-like DNA-binding domain superfamily/Winged helix DNA-binding domain"/>
    <property type="match status" value="1"/>
</dbReference>
<evidence type="ECO:0000256" key="1">
    <source>
        <dbReference type="ARBA" id="ARBA00023125"/>
    </source>
</evidence>
<dbReference type="InterPro" id="IPR058852">
    <property type="entry name" value="HTH_77"/>
</dbReference>
<dbReference type="Gene3D" id="3.40.50.300">
    <property type="entry name" value="P-loop containing nucleotide triphosphate hydrolases"/>
    <property type="match status" value="1"/>
</dbReference>
<dbReference type="AlphaFoldDB" id="A0AAP2S3S7"/>
<dbReference type="CDD" id="cd00383">
    <property type="entry name" value="trans_reg_C"/>
    <property type="match status" value="1"/>
</dbReference>
<evidence type="ECO:0000259" key="3">
    <source>
        <dbReference type="PROSITE" id="PS51755"/>
    </source>
</evidence>
<keyword evidence="1 2" id="KW-0238">DNA-binding</keyword>
<dbReference type="InterPro" id="IPR036388">
    <property type="entry name" value="WH-like_DNA-bd_sf"/>
</dbReference>
<dbReference type="GO" id="GO:0016887">
    <property type="term" value="F:ATP hydrolysis activity"/>
    <property type="evidence" value="ECO:0007669"/>
    <property type="project" value="InterPro"/>
</dbReference>
<dbReference type="GO" id="GO:0000160">
    <property type="term" value="P:phosphorelay signal transduction system"/>
    <property type="evidence" value="ECO:0007669"/>
    <property type="project" value="InterPro"/>
</dbReference>
<dbReference type="Proteomes" id="UP000814126">
    <property type="component" value="Unassembled WGS sequence"/>
</dbReference>
<sequence length="918" mass="100649">MNDLSDQAVHFGPYQVHPRQRRVLEAGRPLRLGRRAVDILLVLLEHAGDVVSKQALIARVWPTSVVEDGNLRVHMAALRKALGDGQAGQRYIVTVAQRGYSFVAPLSIEPMTLPHDGPRPGHNLPLRRTRMIGRQALIDTLVQQLPRQRFITLTGAGGIGKTTVALRVAELLIGHYRDGIRLLDLAPLSAPSMIVPNLAALLDLTPAADEPLPSIARSLHERQLLLVIDNCEHLLDDIALISETLLRHAPGLHILATSREALRADGEQVQRLDPLACPPATGNRAQALGYPAMQLLIERAMAHRDSFALSDAELPLAIEICQRMDGIPLAIELVAAQVERFGLPGLLVQMQDTFRLQAPDRRNALPRQQTLRATLDWSFDLLSACEQSCLRRLAVFRGGFSLASATAVSADAQQAPADVLGSITQLVAKSLLNVEPGDDEVVYRLLDITRSYALEKLTLAAELDATRERHATRCLVLMEQAREDWELTATQAWIDRYAPLREDIRAALDWGLGDGGAHVLGIRLTVSAMPLWQELSLLREHALYVGKALALMQRAQVPCTQLAMQLQLALGSLSYHAMGGAPQTIDAFVSARRLAETRGDIAGQLRAVSGHMAVSLCAGRYREALSMSTQFDRLDPRTDPLQDLSAQRLRVLAQHYAGNQALARHNAEQVIQRMAQSGHLNRFTHAFGVQYDQSVASLTVLARVLWLQGLPEQAWRTASQALELAVQINHGTTLCYTLALAGVVIARYNGDEASAQSLQALLVQQAHKHSAQLFQTWAQLYSQHLSIDAVQGLDLVKDILITLGVGRVDDAGFERVRSGDGGWCAPEILRLRAEALPDSAAAESLLLDALGLAHQQGALAWELRCATSLARLWQRQGRRQAAHPLLSSVYARFTEGFATQDLMSAGRLLDELQDKRLA</sequence>
<feature type="DNA-binding region" description="OmpR/PhoB-type" evidence="2">
    <location>
        <begin position="6"/>
        <end position="104"/>
    </location>
</feature>
<dbReference type="Pfam" id="PF25872">
    <property type="entry name" value="HTH_77"/>
    <property type="match status" value="1"/>
</dbReference>
<accession>A0AAP2S3S7</accession>
<dbReference type="GO" id="GO:0003677">
    <property type="term" value="F:DNA binding"/>
    <property type="evidence" value="ECO:0007669"/>
    <property type="project" value="UniProtKB-UniRule"/>
</dbReference>
<evidence type="ECO:0000313" key="5">
    <source>
        <dbReference type="Proteomes" id="UP000814126"/>
    </source>
</evidence>
<protein>
    <submittedName>
        <fullName evidence="4">AAA family ATPase</fullName>
    </submittedName>
</protein>
<dbReference type="SMART" id="SM00862">
    <property type="entry name" value="Trans_reg_C"/>
    <property type="match status" value="1"/>
</dbReference>
<dbReference type="InterPro" id="IPR027417">
    <property type="entry name" value="P-loop_NTPase"/>
</dbReference>
<dbReference type="Pfam" id="PF00486">
    <property type="entry name" value="Trans_reg_C"/>
    <property type="match status" value="1"/>
</dbReference>
<organism evidence="4 5">
    <name type="scientific">Pseudomonas poae</name>
    <dbReference type="NCBI Taxonomy" id="200451"/>
    <lineage>
        <taxon>Bacteria</taxon>
        <taxon>Pseudomonadati</taxon>
        <taxon>Pseudomonadota</taxon>
        <taxon>Gammaproteobacteria</taxon>
        <taxon>Pseudomonadales</taxon>
        <taxon>Pseudomonadaceae</taxon>
        <taxon>Pseudomonas</taxon>
    </lineage>
</organism>
<dbReference type="EMBL" id="WJZX01000089">
    <property type="protein sequence ID" value="MCF5657084.1"/>
    <property type="molecule type" value="Genomic_DNA"/>
</dbReference>
<dbReference type="SUPFAM" id="SSF52540">
    <property type="entry name" value="P-loop containing nucleoside triphosphate hydrolases"/>
    <property type="match status" value="1"/>
</dbReference>
<evidence type="ECO:0000313" key="4">
    <source>
        <dbReference type="EMBL" id="MCF5657084.1"/>
    </source>
</evidence>
<comment type="caution">
    <text evidence="4">The sequence shown here is derived from an EMBL/GenBank/DDBJ whole genome shotgun (WGS) entry which is preliminary data.</text>
</comment>
<dbReference type="SUPFAM" id="SSF46894">
    <property type="entry name" value="C-terminal effector domain of the bipartite response regulators"/>
    <property type="match status" value="1"/>
</dbReference>
<dbReference type="PROSITE" id="PS51755">
    <property type="entry name" value="OMPR_PHOB"/>
    <property type="match status" value="1"/>
</dbReference>